<feature type="repeat" description="ANK" evidence="3">
    <location>
        <begin position="198"/>
        <end position="230"/>
    </location>
</feature>
<feature type="non-terminal residue" evidence="4">
    <location>
        <position position="731"/>
    </location>
</feature>
<feature type="repeat" description="ANK" evidence="3">
    <location>
        <begin position="308"/>
        <end position="334"/>
    </location>
</feature>
<dbReference type="PANTHER" id="PTHR23206">
    <property type="entry name" value="MASK PROTEIN"/>
    <property type="match status" value="1"/>
</dbReference>
<dbReference type="AlphaFoldDB" id="A0A3N4KM87"/>
<dbReference type="InterPro" id="IPR036770">
    <property type="entry name" value="Ankyrin_rpt-contain_sf"/>
</dbReference>
<dbReference type="SUPFAM" id="SSF48403">
    <property type="entry name" value="Ankyrin repeat"/>
    <property type="match status" value="2"/>
</dbReference>
<dbReference type="STRING" id="1392247.A0A3N4KM87"/>
<evidence type="ECO:0000256" key="3">
    <source>
        <dbReference type="PROSITE-ProRule" id="PRU00023"/>
    </source>
</evidence>
<dbReference type="PANTHER" id="PTHR23206:SF7">
    <property type="entry name" value="PROTEIN KINASE DOMAIN-CONTAINING PROTEIN"/>
    <property type="match status" value="1"/>
</dbReference>
<keyword evidence="5" id="KW-1185">Reference proteome</keyword>
<dbReference type="InterPro" id="IPR002110">
    <property type="entry name" value="Ankyrin_rpt"/>
</dbReference>
<dbReference type="EMBL" id="ML119207">
    <property type="protein sequence ID" value="RPB06915.1"/>
    <property type="molecule type" value="Genomic_DNA"/>
</dbReference>
<name>A0A3N4KM87_9PEZI</name>
<dbReference type="OrthoDB" id="194358at2759"/>
<dbReference type="Gene3D" id="1.25.40.20">
    <property type="entry name" value="Ankyrin repeat-containing domain"/>
    <property type="match status" value="4"/>
</dbReference>
<dbReference type="SMART" id="SM00248">
    <property type="entry name" value="ANK"/>
    <property type="match status" value="16"/>
</dbReference>
<feature type="repeat" description="ANK" evidence="3">
    <location>
        <begin position="237"/>
        <end position="269"/>
    </location>
</feature>
<reference evidence="4 5" key="1">
    <citation type="journal article" date="2018" name="Nat. Ecol. Evol.">
        <title>Pezizomycetes genomes reveal the molecular basis of ectomycorrhizal truffle lifestyle.</title>
        <authorList>
            <person name="Murat C."/>
            <person name="Payen T."/>
            <person name="Noel B."/>
            <person name="Kuo A."/>
            <person name="Morin E."/>
            <person name="Chen J."/>
            <person name="Kohler A."/>
            <person name="Krizsan K."/>
            <person name="Balestrini R."/>
            <person name="Da Silva C."/>
            <person name="Montanini B."/>
            <person name="Hainaut M."/>
            <person name="Levati E."/>
            <person name="Barry K.W."/>
            <person name="Belfiori B."/>
            <person name="Cichocki N."/>
            <person name="Clum A."/>
            <person name="Dockter R.B."/>
            <person name="Fauchery L."/>
            <person name="Guy J."/>
            <person name="Iotti M."/>
            <person name="Le Tacon F."/>
            <person name="Lindquist E.A."/>
            <person name="Lipzen A."/>
            <person name="Malagnac F."/>
            <person name="Mello A."/>
            <person name="Molinier V."/>
            <person name="Miyauchi S."/>
            <person name="Poulain J."/>
            <person name="Riccioni C."/>
            <person name="Rubini A."/>
            <person name="Sitrit Y."/>
            <person name="Splivallo R."/>
            <person name="Traeger S."/>
            <person name="Wang M."/>
            <person name="Zifcakova L."/>
            <person name="Wipf D."/>
            <person name="Zambonelli A."/>
            <person name="Paolocci F."/>
            <person name="Nowrousian M."/>
            <person name="Ottonello S."/>
            <person name="Baldrian P."/>
            <person name="Spatafora J.W."/>
            <person name="Henrissat B."/>
            <person name="Nagy L.G."/>
            <person name="Aury J.M."/>
            <person name="Wincker P."/>
            <person name="Grigoriev I.V."/>
            <person name="Bonfante P."/>
            <person name="Martin F.M."/>
        </authorList>
    </citation>
    <scope>NUCLEOTIDE SEQUENCE [LARGE SCALE GENOMIC DNA]</scope>
    <source>
        <strain evidence="4 5">CCBAS932</strain>
    </source>
</reference>
<gene>
    <name evidence="4" type="ORF">P167DRAFT_582217</name>
</gene>
<sequence>MGYQDLVTALLENGADVNRKSIRPVYNDEWKYLVKRDRSFELKTLEFSDNNSVANELKLNKALQYGPGVGYEKTISHLISEGDWQTASKVIIRRTPLQAAAEGGHLVIVNHLREKGADIETAVSGRHEVTALQAAAAGGHFPVVETLLDWGAYPDAEPFWFGGRSALQASAEQGDQKLVDLLLKRGAKLEKDLPARYFGRTVLQAATEKRHQHLVKYLLAVGADVCMSKEQHTPCLGGRTALQLAASNGDIELVNLFLEKGAGIGERQARLAGRTALQAAAENGHRDIVKRLVRYDKSMIDTGPSESYGRTALQAAAEGGHHAVVEFLLKEGVQNPFSPGSKYYGRTALQAAAGGGNLEIINILVKLRPPRTLSPDEIMSGVANHGGRNAIQAAAERGHLEVVKQLLQFAGGKSLPATIERPLPTSGDRIYAIEAAAAIGHEDLCKLLTGVELSIDPYSHPENEPYTRACQAASKAGHLHIYKLFRGQDLEALNAASVLTFAASNAHVEIVKLCLEDRNWPQAKMSEALCYASKRGSLPLVDLILSKQKFSQQQISYAISAAAGGNHLTIVDRLLRFNRSIDTHEIGLTEWSISALHSAAMGGYLSMCESLLERGAKLKQHATQTLMAAASCGRLDILKYLVEKLEQPAGTIADLNAALKAAAGAGHLGAVDYLLEQGADADHTGFTAHKIIQGNIVIKTITALGLASLNGHLSVVERLVGKKAHITSSAG</sequence>
<dbReference type="PRINTS" id="PR01415">
    <property type="entry name" value="ANKYRIN"/>
</dbReference>
<dbReference type="PROSITE" id="PS50088">
    <property type="entry name" value="ANK_REPEAT"/>
    <property type="match status" value="6"/>
</dbReference>
<dbReference type="InterPro" id="IPR051631">
    <property type="entry name" value="Ankyrin-KH/SAM_domain"/>
</dbReference>
<evidence type="ECO:0000256" key="1">
    <source>
        <dbReference type="ARBA" id="ARBA00022737"/>
    </source>
</evidence>
<evidence type="ECO:0000313" key="5">
    <source>
        <dbReference type="Proteomes" id="UP000277580"/>
    </source>
</evidence>
<dbReference type="Pfam" id="PF00023">
    <property type="entry name" value="Ank"/>
    <property type="match status" value="1"/>
</dbReference>
<proteinExistence type="predicted"/>
<dbReference type="PROSITE" id="PS50297">
    <property type="entry name" value="ANK_REP_REGION"/>
    <property type="match status" value="6"/>
</dbReference>
<keyword evidence="1" id="KW-0677">Repeat</keyword>
<feature type="repeat" description="ANK" evidence="3">
    <location>
        <begin position="272"/>
        <end position="294"/>
    </location>
</feature>
<dbReference type="GO" id="GO:0005737">
    <property type="term" value="C:cytoplasm"/>
    <property type="evidence" value="ECO:0007669"/>
    <property type="project" value="TreeGrafter"/>
</dbReference>
<dbReference type="InParanoid" id="A0A3N4KM87"/>
<feature type="repeat" description="ANK" evidence="3">
    <location>
        <begin position="162"/>
        <end position="190"/>
    </location>
</feature>
<feature type="repeat" description="ANK" evidence="3">
    <location>
        <begin position="92"/>
        <end position="124"/>
    </location>
</feature>
<dbReference type="Proteomes" id="UP000277580">
    <property type="component" value="Unassembled WGS sequence"/>
</dbReference>
<evidence type="ECO:0000256" key="2">
    <source>
        <dbReference type="ARBA" id="ARBA00023043"/>
    </source>
</evidence>
<evidence type="ECO:0000313" key="4">
    <source>
        <dbReference type="EMBL" id="RPB06915.1"/>
    </source>
</evidence>
<keyword evidence="2 3" id="KW-0040">ANK repeat</keyword>
<organism evidence="4 5">
    <name type="scientific">Morchella conica CCBAS932</name>
    <dbReference type="NCBI Taxonomy" id="1392247"/>
    <lineage>
        <taxon>Eukaryota</taxon>
        <taxon>Fungi</taxon>
        <taxon>Dikarya</taxon>
        <taxon>Ascomycota</taxon>
        <taxon>Pezizomycotina</taxon>
        <taxon>Pezizomycetes</taxon>
        <taxon>Pezizales</taxon>
        <taxon>Morchellaceae</taxon>
        <taxon>Morchella</taxon>
    </lineage>
</organism>
<dbReference type="Pfam" id="PF12796">
    <property type="entry name" value="Ank_2"/>
    <property type="match status" value="5"/>
</dbReference>
<protein>
    <submittedName>
        <fullName evidence="4">Ankyrin</fullName>
    </submittedName>
</protein>
<accession>A0A3N4KM87</accession>